<keyword evidence="3" id="KW-1185">Reference proteome</keyword>
<accession>A0AAD4HVP9</accession>
<dbReference type="AlphaFoldDB" id="A0AAD4HVP9"/>
<dbReference type="Pfam" id="PF07883">
    <property type="entry name" value="Cupin_2"/>
    <property type="match status" value="1"/>
</dbReference>
<dbReference type="SUPFAM" id="SSF51182">
    <property type="entry name" value="RmlC-like cupins"/>
    <property type="match status" value="1"/>
</dbReference>
<evidence type="ECO:0000259" key="1">
    <source>
        <dbReference type="Pfam" id="PF07883"/>
    </source>
</evidence>
<dbReference type="PANTHER" id="PTHR36156:SF3">
    <property type="entry name" value="CUPIN 2 CONSERVED BARREL DOMAIN-CONTAINING PROTEIN"/>
    <property type="match status" value="1"/>
</dbReference>
<reference evidence="2" key="1">
    <citation type="submission" date="2023-02" db="EMBL/GenBank/DDBJ databases">
        <authorList>
            <person name="Palmer J.M."/>
        </authorList>
    </citation>
    <scope>NUCLEOTIDE SEQUENCE</scope>
    <source>
        <strain evidence="2">FW57</strain>
    </source>
</reference>
<dbReference type="Gene3D" id="2.60.120.10">
    <property type="entry name" value="Jelly Rolls"/>
    <property type="match status" value="1"/>
</dbReference>
<dbReference type="EMBL" id="JAHCVI010000006">
    <property type="protein sequence ID" value="KAG7284550.1"/>
    <property type="molecule type" value="Genomic_DNA"/>
</dbReference>
<organism evidence="2 3">
    <name type="scientific">Staphylotrichum longicolle</name>
    <dbReference type="NCBI Taxonomy" id="669026"/>
    <lineage>
        <taxon>Eukaryota</taxon>
        <taxon>Fungi</taxon>
        <taxon>Dikarya</taxon>
        <taxon>Ascomycota</taxon>
        <taxon>Pezizomycotina</taxon>
        <taxon>Sordariomycetes</taxon>
        <taxon>Sordariomycetidae</taxon>
        <taxon>Sordariales</taxon>
        <taxon>Chaetomiaceae</taxon>
        <taxon>Staphylotrichum</taxon>
    </lineage>
</organism>
<dbReference type="InterPro" id="IPR011051">
    <property type="entry name" value="RmlC_Cupin_sf"/>
</dbReference>
<dbReference type="PANTHER" id="PTHR36156">
    <property type="entry name" value="SLR2101 PROTEIN"/>
    <property type="match status" value="1"/>
</dbReference>
<dbReference type="Proteomes" id="UP001197093">
    <property type="component" value="Unassembled WGS sequence"/>
</dbReference>
<feature type="domain" description="Cupin type-2" evidence="1">
    <location>
        <begin position="87"/>
        <end position="155"/>
    </location>
</feature>
<proteinExistence type="predicted"/>
<dbReference type="CDD" id="cd02231">
    <property type="entry name" value="cupin_BLL6423-like"/>
    <property type="match status" value="1"/>
</dbReference>
<dbReference type="InterPro" id="IPR047142">
    <property type="entry name" value="OryJ/VirC-like"/>
</dbReference>
<gene>
    <name evidence="2" type="ORF">NEMBOFW57_010928</name>
</gene>
<dbReference type="InterPro" id="IPR014710">
    <property type="entry name" value="RmlC-like_jellyroll"/>
</dbReference>
<sequence length="183" mass="19705">MALQGKLSHPNRFITTHDEAGKAIIDESLPAAAPFYSLGAGDAAFAQCYVTSEFPVKLADDADMNSYKAFLASPPGLTVSGGTVLRYVDMPPGALSPMHRTVSLDYGVVLEGEVDLVLDSGETRAMKRGDICVQRATMHAWKNRSETEWARMLYVLQPSQPAVVAGKEVKEDLGGMKGVKDSE</sequence>
<dbReference type="InterPro" id="IPR013096">
    <property type="entry name" value="Cupin_2"/>
</dbReference>
<evidence type="ECO:0000313" key="2">
    <source>
        <dbReference type="EMBL" id="KAG7284550.1"/>
    </source>
</evidence>
<evidence type="ECO:0000313" key="3">
    <source>
        <dbReference type="Proteomes" id="UP001197093"/>
    </source>
</evidence>
<name>A0AAD4HVP9_9PEZI</name>
<comment type="caution">
    <text evidence="2">The sequence shown here is derived from an EMBL/GenBank/DDBJ whole genome shotgun (WGS) entry which is preliminary data.</text>
</comment>
<protein>
    <recommendedName>
        <fullName evidence="1">Cupin type-2 domain-containing protein</fullName>
    </recommendedName>
</protein>